<dbReference type="PROSITE" id="PS50109">
    <property type="entry name" value="HIS_KIN"/>
    <property type="match status" value="1"/>
</dbReference>
<evidence type="ECO:0000259" key="10">
    <source>
        <dbReference type="PROSITE" id="PS50113"/>
    </source>
</evidence>
<evidence type="ECO:0000256" key="4">
    <source>
        <dbReference type="ARBA" id="ARBA00022679"/>
    </source>
</evidence>
<reference evidence="11 12" key="1">
    <citation type="submission" date="2024-07" db="EMBL/GenBank/DDBJ databases">
        <title>The genome sequence of type strain Sediminicola luteus GDMCC 1.2596T.</title>
        <authorList>
            <person name="Liu Y."/>
        </authorList>
    </citation>
    <scope>NUCLEOTIDE SEQUENCE [LARGE SCALE GENOMIC DNA]</scope>
    <source>
        <strain evidence="11 12">GDMCC 1.2596</strain>
    </source>
</reference>
<accession>A0ABV2TSM2</accession>
<evidence type="ECO:0000256" key="2">
    <source>
        <dbReference type="ARBA" id="ARBA00012438"/>
    </source>
</evidence>
<keyword evidence="3" id="KW-0597">Phosphoprotein</keyword>
<dbReference type="Pfam" id="PF00512">
    <property type="entry name" value="HisKA"/>
    <property type="match status" value="1"/>
</dbReference>
<dbReference type="Gene3D" id="3.30.450.40">
    <property type="match status" value="1"/>
</dbReference>
<evidence type="ECO:0000256" key="1">
    <source>
        <dbReference type="ARBA" id="ARBA00000085"/>
    </source>
</evidence>
<dbReference type="PANTHER" id="PTHR43711:SF26">
    <property type="entry name" value="SENSOR HISTIDINE KINASE RCSC"/>
    <property type="match status" value="1"/>
</dbReference>
<dbReference type="InterPro" id="IPR036890">
    <property type="entry name" value="HATPase_C_sf"/>
</dbReference>
<feature type="domain" description="Histidine kinase" evidence="8">
    <location>
        <begin position="608"/>
        <end position="824"/>
    </location>
</feature>
<organism evidence="11 12">
    <name type="scientific">Sediminicola luteus</name>
    <dbReference type="NCBI Taxonomy" id="319238"/>
    <lineage>
        <taxon>Bacteria</taxon>
        <taxon>Pseudomonadati</taxon>
        <taxon>Bacteroidota</taxon>
        <taxon>Flavobacteriia</taxon>
        <taxon>Flavobacteriales</taxon>
        <taxon>Flavobacteriaceae</taxon>
        <taxon>Sediminicola</taxon>
    </lineage>
</organism>
<dbReference type="Gene3D" id="1.10.287.130">
    <property type="match status" value="1"/>
</dbReference>
<dbReference type="SUPFAM" id="SSF55785">
    <property type="entry name" value="PYP-like sensor domain (PAS domain)"/>
    <property type="match status" value="3"/>
</dbReference>
<dbReference type="PANTHER" id="PTHR43711">
    <property type="entry name" value="TWO-COMPONENT HISTIDINE KINASE"/>
    <property type="match status" value="1"/>
</dbReference>
<dbReference type="EC" id="2.7.13.3" evidence="2"/>
<comment type="caution">
    <text evidence="11">The sequence shown here is derived from an EMBL/GenBank/DDBJ whole genome shotgun (WGS) entry which is preliminary data.</text>
</comment>
<dbReference type="InterPro" id="IPR004358">
    <property type="entry name" value="Sig_transdc_His_kin-like_C"/>
</dbReference>
<name>A0ABV2TSM2_9FLAO</name>
<dbReference type="SMART" id="SM00091">
    <property type="entry name" value="PAS"/>
    <property type="match status" value="3"/>
</dbReference>
<feature type="domain" description="PAC" evidence="10">
    <location>
        <begin position="194"/>
        <end position="248"/>
    </location>
</feature>
<dbReference type="InterPro" id="IPR005467">
    <property type="entry name" value="His_kinase_dom"/>
</dbReference>
<dbReference type="SMART" id="SM00388">
    <property type="entry name" value="HisKA"/>
    <property type="match status" value="1"/>
</dbReference>
<dbReference type="RefSeq" id="WP_354617133.1">
    <property type="nucleotide sequence ID" value="NZ_JBEWYP010000001.1"/>
</dbReference>
<dbReference type="InterPro" id="IPR000700">
    <property type="entry name" value="PAS-assoc_C"/>
</dbReference>
<dbReference type="InterPro" id="IPR001610">
    <property type="entry name" value="PAC"/>
</dbReference>
<evidence type="ECO:0000256" key="6">
    <source>
        <dbReference type="ARBA" id="ARBA00023012"/>
    </source>
</evidence>
<dbReference type="Gene3D" id="3.30.565.10">
    <property type="entry name" value="Histidine kinase-like ATPase, C-terminal domain"/>
    <property type="match status" value="1"/>
</dbReference>
<dbReference type="InterPro" id="IPR029016">
    <property type="entry name" value="GAF-like_dom_sf"/>
</dbReference>
<evidence type="ECO:0000259" key="9">
    <source>
        <dbReference type="PROSITE" id="PS50112"/>
    </source>
</evidence>
<dbReference type="SMART" id="SM00387">
    <property type="entry name" value="HATPase_c"/>
    <property type="match status" value="1"/>
</dbReference>
<keyword evidence="6" id="KW-0902">Two-component regulatory system</keyword>
<evidence type="ECO:0000256" key="3">
    <source>
        <dbReference type="ARBA" id="ARBA00022553"/>
    </source>
</evidence>
<dbReference type="InterPro" id="IPR050736">
    <property type="entry name" value="Sensor_HK_Regulatory"/>
</dbReference>
<evidence type="ECO:0000256" key="7">
    <source>
        <dbReference type="SAM" id="Coils"/>
    </source>
</evidence>
<sequence length="835" mass="95395">MMENQFLDITLLQSIFESTSEGILITDSQGMISRANKSAALILGERVGELVNRNLGEILEPRSKTKLLKLLNKDGGKNKTQHLQTKMGLLDVELKLAYKEKDIRVLLLRDVFLNTSKRKMLQLRNIALEEVDNGIIIADARLPDLPIIYCNNGFVKMTGYSKQEILNKNCRFLQADDNGQKQVEDIRLALEQGKPFHDVLRNYRKDGSLFWNELHITPVHDEANRLCYFIGMQNDVTIAMKEALIKERIRGIMEMIAKLHPLGEISKEIIGVLKEQLEGVNPVIGYLDQGQHVWIQVDDGSLSKQELEKMASLLFSENSKTKNKDKVLAQEVCVGDISKEKVDQGFRELALKHQILGYCCFPIISSENDVIGHLVLLNSDLGRPVGFEMELLEDMTNLASIASEHHKKTHDLQIGKKQLMEQAKKLEERVKERTKEVTNTVQKLVEVNLHLERQIKETKDAENKANQSQVMLAAIAQNFPKGAIIVFNSNYEIVYVEGEEMKHIDMIKEEAEGRSVDDIPFFNKHHISKIKEDIQETLKGKRLSFELGFEKKIYAVNSRPLYDANQGHVLALFVYNNITQQKRVEREIRFALKKEQELNDLKSRFVSMASHEFRTPLSAILSSAILIAKQNDLGNEDKIERYVERIKSNVRNLVVILNDFLSLDKLDEGKLQPNPQLFDLVQFSKTLIEEMKTNTKEGQTLKFTHNDEDILVYIDPKLLSHILINLMTNAIKYSEEKQEVILDVQNNGNQVVLTITDNGIGIPEKERQHLFERFFRAENALNIQGTGLGLHIVKQYVTLMEGTVNYKSELGKGTTFTVKLPKKLVKNENNLSYRG</sequence>
<dbReference type="PROSITE" id="PS50112">
    <property type="entry name" value="PAS"/>
    <property type="match status" value="2"/>
</dbReference>
<dbReference type="SMART" id="SM00086">
    <property type="entry name" value="PAC"/>
    <property type="match status" value="1"/>
</dbReference>
<dbReference type="CDD" id="cd00130">
    <property type="entry name" value="PAS"/>
    <property type="match status" value="2"/>
</dbReference>
<dbReference type="Proteomes" id="UP001549773">
    <property type="component" value="Unassembled WGS sequence"/>
</dbReference>
<dbReference type="SUPFAM" id="SSF47384">
    <property type="entry name" value="Homodimeric domain of signal transducing histidine kinase"/>
    <property type="match status" value="1"/>
</dbReference>
<dbReference type="InterPro" id="IPR003661">
    <property type="entry name" value="HisK_dim/P_dom"/>
</dbReference>
<feature type="domain" description="PAS" evidence="9">
    <location>
        <begin position="127"/>
        <end position="193"/>
    </location>
</feature>
<keyword evidence="5" id="KW-0418">Kinase</keyword>
<dbReference type="Pfam" id="PF02518">
    <property type="entry name" value="HATPase_c"/>
    <property type="match status" value="1"/>
</dbReference>
<comment type="catalytic activity">
    <reaction evidence="1">
        <text>ATP + protein L-histidine = ADP + protein N-phospho-L-histidine.</text>
        <dbReference type="EC" id="2.7.13.3"/>
    </reaction>
</comment>
<dbReference type="Pfam" id="PF13426">
    <property type="entry name" value="PAS_9"/>
    <property type="match status" value="1"/>
</dbReference>
<dbReference type="InterPro" id="IPR035965">
    <property type="entry name" value="PAS-like_dom_sf"/>
</dbReference>
<dbReference type="InterPro" id="IPR036097">
    <property type="entry name" value="HisK_dim/P_sf"/>
</dbReference>
<dbReference type="InterPro" id="IPR003594">
    <property type="entry name" value="HATPase_dom"/>
</dbReference>
<proteinExistence type="predicted"/>
<evidence type="ECO:0000313" key="12">
    <source>
        <dbReference type="Proteomes" id="UP001549773"/>
    </source>
</evidence>
<keyword evidence="12" id="KW-1185">Reference proteome</keyword>
<gene>
    <name evidence="11" type="ORF">ABXZ32_02645</name>
</gene>
<dbReference type="NCBIfam" id="TIGR00229">
    <property type="entry name" value="sensory_box"/>
    <property type="match status" value="2"/>
</dbReference>
<dbReference type="SUPFAM" id="SSF55781">
    <property type="entry name" value="GAF domain-like"/>
    <property type="match status" value="1"/>
</dbReference>
<keyword evidence="4" id="KW-0808">Transferase</keyword>
<feature type="coiled-coil region" evidence="7">
    <location>
        <begin position="409"/>
        <end position="461"/>
    </location>
</feature>
<dbReference type="CDD" id="cd00082">
    <property type="entry name" value="HisKA"/>
    <property type="match status" value="1"/>
</dbReference>
<dbReference type="SUPFAM" id="SSF55874">
    <property type="entry name" value="ATPase domain of HSP90 chaperone/DNA topoisomerase II/histidine kinase"/>
    <property type="match status" value="1"/>
</dbReference>
<dbReference type="InterPro" id="IPR000014">
    <property type="entry name" value="PAS"/>
</dbReference>
<dbReference type="CDD" id="cd00075">
    <property type="entry name" value="HATPase"/>
    <property type="match status" value="1"/>
</dbReference>
<evidence type="ECO:0000256" key="5">
    <source>
        <dbReference type="ARBA" id="ARBA00022777"/>
    </source>
</evidence>
<dbReference type="EMBL" id="JBEWYP010000001">
    <property type="protein sequence ID" value="MET7028272.1"/>
    <property type="molecule type" value="Genomic_DNA"/>
</dbReference>
<evidence type="ECO:0000259" key="8">
    <source>
        <dbReference type="PROSITE" id="PS50109"/>
    </source>
</evidence>
<dbReference type="Gene3D" id="3.30.450.20">
    <property type="entry name" value="PAS domain"/>
    <property type="match status" value="3"/>
</dbReference>
<protein>
    <recommendedName>
        <fullName evidence="2">histidine kinase</fullName>
        <ecNumber evidence="2">2.7.13.3</ecNumber>
    </recommendedName>
</protein>
<evidence type="ECO:0000313" key="11">
    <source>
        <dbReference type="EMBL" id="MET7028272.1"/>
    </source>
</evidence>
<dbReference type="Pfam" id="PF13188">
    <property type="entry name" value="PAS_8"/>
    <property type="match status" value="1"/>
</dbReference>
<dbReference type="PRINTS" id="PR00344">
    <property type="entry name" value="BCTRLSENSOR"/>
</dbReference>
<feature type="domain" description="PAS" evidence="9">
    <location>
        <begin position="8"/>
        <end position="73"/>
    </location>
</feature>
<dbReference type="PROSITE" id="PS50113">
    <property type="entry name" value="PAC"/>
    <property type="match status" value="1"/>
</dbReference>
<keyword evidence="7" id="KW-0175">Coiled coil</keyword>